<organism evidence="2 3">
    <name type="scientific">Ruixingdingia sedimenti</name>
    <dbReference type="NCBI Taxonomy" id="3073604"/>
    <lineage>
        <taxon>Bacteria</taxon>
        <taxon>Pseudomonadati</taxon>
        <taxon>Pseudomonadota</taxon>
        <taxon>Alphaproteobacteria</taxon>
        <taxon>Rhodobacterales</taxon>
        <taxon>Paracoccaceae</taxon>
        <taxon>Ruixingdingia</taxon>
    </lineage>
</organism>
<evidence type="ECO:0000313" key="3">
    <source>
        <dbReference type="Proteomes" id="UP001247754"/>
    </source>
</evidence>
<dbReference type="RefSeq" id="WP_310455402.1">
    <property type="nucleotide sequence ID" value="NZ_JAVKPH010000001.1"/>
</dbReference>
<name>A0ABU1F4A6_9RHOB</name>
<keyword evidence="1" id="KW-0732">Signal</keyword>
<evidence type="ECO:0000313" key="2">
    <source>
        <dbReference type="EMBL" id="MDR5651302.1"/>
    </source>
</evidence>
<comment type="caution">
    <text evidence="2">The sequence shown here is derived from an EMBL/GenBank/DDBJ whole genome shotgun (WGS) entry which is preliminary data.</text>
</comment>
<evidence type="ECO:0000256" key="1">
    <source>
        <dbReference type="SAM" id="SignalP"/>
    </source>
</evidence>
<gene>
    <name evidence="2" type="ORF">RGD00_01670</name>
</gene>
<keyword evidence="3" id="KW-1185">Reference proteome</keyword>
<feature type="signal peptide" evidence="1">
    <location>
        <begin position="1"/>
        <end position="26"/>
    </location>
</feature>
<sequence>MIRTLAPRTLVLAVILAVPALAPARADVTPEQTQALVAAIAAAGCEVRADNNAQILAAAGLDEAQAAEAVSALLGDGRAEIEGGTLRLKTEGCN</sequence>
<dbReference type="EMBL" id="JAVKPH010000001">
    <property type="protein sequence ID" value="MDR5651302.1"/>
    <property type="molecule type" value="Genomic_DNA"/>
</dbReference>
<feature type="chain" id="PRO_5046273972" evidence="1">
    <location>
        <begin position="27"/>
        <end position="94"/>
    </location>
</feature>
<proteinExistence type="predicted"/>
<dbReference type="Proteomes" id="UP001247754">
    <property type="component" value="Unassembled WGS sequence"/>
</dbReference>
<reference evidence="2 3" key="1">
    <citation type="submission" date="2023-09" db="EMBL/GenBank/DDBJ databases">
        <title>Xinfangfangia sedmenti sp. nov., isolated the sedment.</title>
        <authorList>
            <person name="Xu L."/>
        </authorList>
    </citation>
    <scope>NUCLEOTIDE SEQUENCE [LARGE SCALE GENOMIC DNA]</scope>
    <source>
        <strain evidence="2 3">LG-4</strain>
    </source>
</reference>
<protein>
    <submittedName>
        <fullName evidence="2">Uncharacterized protein</fullName>
    </submittedName>
</protein>
<accession>A0ABU1F4A6</accession>